<evidence type="ECO:0000256" key="1">
    <source>
        <dbReference type="RuleBase" id="RU004273"/>
    </source>
</evidence>
<comment type="similarity">
    <text evidence="1">Belongs to the PPP phosphatase family.</text>
</comment>
<comment type="caution">
    <text evidence="3">The sequence shown here is derived from an EMBL/GenBank/DDBJ whole genome shotgun (WGS) entry which is preliminary data.</text>
</comment>
<dbReference type="CDD" id="cd00144">
    <property type="entry name" value="MPP_PPP_family"/>
    <property type="match status" value="1"/>
</dbReference>
<dbReference type="GO" id="GO:0097720">
    <property type="term" value="P:calcineurin-mediated signaling"/>
    <property type="evidence" value="ECO:0007669"/>
    <property type="project" value="InterPro"/>
</dbReference>
<reference evidence="3 4" key="1">
    <citation type="submission" date="2019-05" db="EMBL/GenBank/DDBJ databases">
        <title>The compact genome of Giardia muris reveals important steps in the evolution of intestinal protozoan parasites.</title>
        <authorList>
            <person name="Xu F."/>
            <person name="Jimenez-Gonzalez A."/>
            <person name="Einarsson E."/>
            <person name="Astvaldsson A."/>
            <person name="Peirasmaki D."/>
            <person name="Eckmann L."/>
            <person name="Andersson J.O."/>
            <person name="Svard S.G."/>
            <person name="Jerlstrom-Hultqvist J."/>
        </authorList>
    </citation>
    <scope>NUCLEOTIDE SEQUENCE [LARGE SCALE GENOMIC DNA]</scope>
    <source>
        <strain evidence="3 4">Roberts-Thomson</strain>
    </source>
</reference>
<dbReference type="VEuPathDB" id="GiardiaDB:GMRT_14301"/>
<organism evidence="3 4">
    <name type="scientific">Giardia muris</name>
    <dbReference type="NCBI Taxonomy" id="5742"/>
    <lineage>
        <taxon>Eukaryota</taxon>
        <taxon>Metamonada</taxon>
        <taxon>Diplomonadida</taxon>
        <taxon>Hexamitidae</taxon>
        <taxon>Giardiinae</taxon>
        <taxon>Giardia</taxon>
    </lineage>
</organism>
<dbReference type="SUPFAM" id="SSF56300">
    <property type="entry name" value="Metallo-dependent phosphatases"/>
    <property type="match status" value="1"/>
</dbReference>
<sequence length="734" mass="82658">MATSDPFVAAFTPKFFTNLIAEIRKCYRETRSGRPVLDLKQVLRPNSVKSVLQRATILLEAEPSVIRLTSDRLPPNSMEAIEGEWHFLPDAFTPETSRIHIIGDIHGNIELLYRVLCEVGLFICKDDVIVGWGACSTTALEGTTQYILQELNQRLVFLGDYVDRGSYSLETLVCLLILKVLFPQTIYLLRGNHETSCCMEQGQLYHELVHKYGFSEAANICDRLRALYKMFPLCAVINDYVLAVHAGIYSSAARLTEITRLCKHREPSSERLKSEPYYDILHNLLWADFSECIEEVRSNSCLSGFEGTRDESDPPLLSVDASYTGVTLNSLRRTGVIFYPGTVRSFLKRERLGLLVRGHQTISKGIHVSKDRRVITLSLNTDSCTRNTSAFITLARPHPDDISAAFKKSHTIFLPPCDVDVTPRQLQSIDLTAIDDWLSSSDDVVCPFVACPFREQAASRKCQVEVDAVDCGATKSSICTHMCTCENSANLLRECRQSTFTAYTVTRFKCTCAHMRILCQPFIAAKTRGYIELPRELTYDIMILPEYCSLRPPTPLENAAELYGQYTSQTEGGSSNSEEDQVYCLYSCDQGAFWTYLPSVPSLISLLDAVRLAVDLPICVVYSTFGNFLRWMCGPKGERFTFVYRDQDVYLNNMRVKFHSSLFEPVFSRASLDTMCYLSQVSPDGGLSKVGTICQQLKECGSFRRAVSRMMHNAASTDVNFKRWTPHAMGLCSM</sequence>
<accession>A0A4Z1T3D0</accession>
<dbReference type="PANTHER" id="PTHR45673">
    <property type="entry name" value="SERINE/THREONINE-PROTEIN PHOSPHATASE 2B CATALYTIC SUBUNIT 1-RELATED"/>
    <property type="match status" value="1"/>
</dbReference>
<dbReference type="AlphaFoldDB" id="A0A4Z1T3D0"/>
<dbReference type="InterPro" id="IPR043360">
    <property type="entry name" value="PP2B"/>
</dbReference>
<dbReference type="PROSITE" id="PS00125">
    <property type="entry name" value="SER_THR_PHOSPHATASE"/>
    <property type="match status" value="1"/>
</dbReference>
<dbReference type="SMART" id="SM00156">
    <property type="entry name" value="PP2Ac"/>
    <property type="match status" value="1"/>
</dbReference>
<dbReference type="EMBL" id="VDLU01000001">
    <property type="protein sequence ID" value="TNJ30158.1"/>
    <property type="molecule type" value="Genomic_DNA"/>
</dbReference>
<evidence type="ECO:0000313" key="3">
    <source>
        <dbReference type="EMBL" id="TNJ30158.1"/>
    </source>
</evidence>
<evidence type="ECO:0000313" key="4">
    <source>
        <dbReference type="Proteomes" id="UP000315496"/>
    </source>
</evidence>
<dbReference type="InterPro" id="IPR006186">
    <property type="entry name" value="Ser/Thr-sp_prot-phosphatase"/>
</dbReference>
<protein>
    <recommendedName>
        <fullName evidence="1">Serine/threonine-protein phosphatase</fullName>
        <ecNumber evidence="1">3.1.3.16</ecNumber>
    </recommendedName>
</protein>
<keyword evidence="1" id="KW-0378">Hydrolase</keyword>
<dbReference type="OrthoDB" id="10250977at2759"/>
<dbReference type="InterPro" id="IPR029052">
    <property type="entry name" value="Metallo-depent_PP-like"/>
</dbReference>
<evidence type="ECO:0000259" key="2">
    <source>
        <dbReference type="PROSITE" id="PS00125"/>
    </source>
</evidence>
<dbReference type="Pfam" id="PF00149">
    <property type="entry name" value="Metallophos"/>
    <property type="match status" value="1"/>
</dbReference>
<dbReference type="GO" id="GO:0033192">
    <property type="term" value="F:calmodulin-dependent protein phosphatase activity"/>
    <property type="evidence" value="ECO:0007669"/>
    <property type="project" value="InterPro"/>
</dbReference>
<name>A0A4Z1T3D0_GIAMU</name>
<dbReference type="InterPro" id="IPR004843">
    <property type="entry name" value="Calcineurin-like_PHP"/>
</dbReference>
<dbReference type="PRINTS" id="PR00114">
    <property type="entry name" value="STPHPHTASE"/>
</dbReference>
<dbReference type="Proteomes" id="UP000315496">
    <property type="component" value="Chromosome 1"/>
</dbReference>
<dbReference type="Gene3D" id="3.60.21.10">
    <property type="match status" value="1"/>
</dbReference>
<feature type="domain" description="Serine/threonine specific protein phosphatases" evidence="2">
    <location>
        <begin position="189"/>
        <end position="194"/>
    </location>
</feature>
<gene>
    <name evidence="3" type="ORF">GMRT_14301</name>
</gene>
<keyword evidence="4" id="KW-1185">Reference proteome</keyword>
<proteinExistence type="inferred from homology"/>
<comment type="catalytic activity">
    <reaction evidence="1">
        <text>O-phospho-L-threonyl-[protein] + H2O = L-threonyl-[protein] + phosphate</text>
        <dbReference type="Rhea" id="RHEA:47004"/>
        <dbReference type="Rhea" id="RHEA-COMP:11060"/>
        <dbReference type="Rhea" id="RHEA-COMP:11605"/>
        <dbReference type="ChEBI" id="CHEBI:15377"/>
        <dbReference type="ChEBI" id="CHEBI:30013"/>
        <dbReference type="ChEBI" id="CHEBI:43474"/>
        <dbReference type="ChEBI" id="CHEBI:61977"/>
        <dbReference type="EC" id="3.1.3.16"/>
    </reaction>
</comment>
<dbReference type="EC" id="3.1.3.16" evidence="1"/>